<reference evidence="7" key="1">
    <citation type="submission" date="2022-01" db="EMBL/GenBank/DDBJ databases">
        <authorList>
            <person name="King R."/>
        </authorList>
    </citation>
    <scope>NUCLEOTIDE SEQUENCE</scope>
</reference>
<accession>A0A9P0CGY9</accession>
<comment type="catalytic activity">
    <reaction evidence="4">
        <text>S-ubiquitinyl-[E2 ubiquitin-conjugating enzyme]-L-cysteine + [acceptor protein]-L-lysine = [E2 ubiquitin-conjugating enzyme]-L-cysteine + N(6)-ubiquitinyl-[acceptor protein]-L-lysine.</text>
        <dbReference type="EC" id="2.3.2.27"/>
    </reaction>
</comment>
<evidence type="ECO:0000256" key="1">
    <source>
        <dbReference type="ARBA" id="ARBA00022771"/>
    </source>
</evidence>
<comment type="similarity">
    <text evidence="4">Belongs to the NSE1 family.</text>
</comment>
<dbReference type="Gene3D" id="3.90.1150.220">
    <property type="match status" value="1"/>
</dbReference>
<dbReference type="Proteomes" id="UP001153636">
    <property type="component" value="Chromosome 1"/>
</dbReference>
<dbReference type="SUPFAM" id="SSF57850">
    <property type="entry name" value="RING/U-box"/>
    <property type="match status" value="1"/>
</dbReference>
<evidence type="ECO:0000256" key="2">
    <source>
        <dbReference type="ARBA" id="ARBA00022833"/>
    </source>
</evidence>
<sequence>MATMTDNHRYLIQFMLKNGVTTVDNAQEYCKFVSKGEIEDINMLERLVAEINGTISKQSFKLKFFVCEVTNQKVLVWLNTKNDDISKLQIKFSPVELEYFHAILQELIHNEEHRLTTIVCINITSTLTSHLTRENGQKLLNIFLKNGYFVVKGAYIYLGPRLILEFTIYLKTHCPESVCTLCSELVFCGNICHSCRQTAHSHCLTKYLEMESKCPSCQATLERIMEVDEVDDSRTTQNCREDVNEEVPMQKQKRRQPVPTRNITSDDSSSEEDPNEPGPSTRGPSTRRRRR</sequence>
<feature type="region of interest" description="Disordered" evidence="5">
    <location>
        <begin position="232"/>
        <end position="291"/>
    </location>
</feature>
<gene>
    <name evidence="7" type="ORF">PSYICH_LOCUS885</name>
</gene>
<comment type="subcellular location">
    <subcellularLocation>
        <location evidence="4">Nucleus</location>
    </subcellularLocation>
</comment>
<dbReference type="InterPro" id="IPR001841">
    <property type="entry name" value="Znf_RING"/>
</dbReference>
<dbReference type="Pfam" id="PF07574">
    <property type="entry name" value="SMC_Nse1"/>
    <property type="match status" value="1"/>
</dbReference>
<keyword evidence="4" id="KW-0833">Ubl conjugation pathway</keyword>
<dbReference type="AlphaFoldDB" id="A0A9P0CGY9"/>
<organism evidence="7 8">
    <name type="scientific">Psylliodes chrysocephalus</name>
    <dbReference type="NCBI Taxonomy" id="3402493"/>
    <lineage>
        <taxon>Eukaryota</taxon>
        <taxon>Metazoa</taxon>
        <taxon>Ecdysozoa</taxon>
        <taxon>Arthropoda</taxon>
        <taxon>Hexapoda</taxon>
        <taxon>Insecta</taxon>
        <taxon>Pterygota</taxon>
        <taxon>Neoptera</taxon>
        <taxon>Endopterygota</taxon>
        <taxon>Coleoptera</taxon>
        <taxon>Polyphaga</taxon>
        <taxon>Cucujiformia</taxon>
        <taxon>Chrysomeloidea</taxon>
        <taxon>Chrysomelidae</taxon>
        <taxon>Galerucinae</taxon>
        <taxon>Alticini</taxon>
        <taxon>Psylliodes</taxon>
    </lineage>
</organism>
<evidence type="ECO:0000313" key="8">
    <source>
        <dbReference type="Proteomes" id="UP001153636"/>
    </source>
</evidence>
<evidence type="ECO:0000256" key="4">
    <source>
        <dbReference type="RuleBase" id="RU368018"/>
    </source>
</evidence>
<dbReference type="GO" id="GO:0061630">
    <property type="term" value="F:ubiquitin protein ligase activity"/>
    <property type="evidence" value="ECO:0007669"/>
    <property type="project" value="UniProtKB-EC"/>
</dbReference>
<dbReference type="EMBL" id="OV651813">
    <property type="protein sequence ID" value="CAH1098477.1"/>
    <property type="molecule type" value="Genomic_DNA"/>
</dbReference>
<dbReference type="GO" id="GO:0030915">
    <property type="term" value="C:Smc5-Smc6 complex"/>
    <property type="evidence" value="ECO:0007669"/>
    <property type="project" value="UniProtKB-UniRule"/>
</dbReference>
<dbReference type="InterPro" id="IPR011513">
    <property type="entry name" value="Nse1"/>
</dbReference>
<dbReference type="InterPro" id="IPR036388">
    <property type="entry name" value="WH-like_DNA-bd_sf"/>
</dbReference>
<dbReference type="GO" id="GO:0000724">
    <property type="term" value="P:double-strand break repair via homologous recombination"/>
    <property type="evidence" value="ECO:0007669"/>
    <property type="project" value="TreeGrafter"/>
</dbReference>
<dbReference type="Gene3D" id="1.10.10.10">
    <property type="entry name" value="Winged helix-like DNA-binding domain superfamily/Winged helix DNA-binding domain"/>
    <property type="match status" value="1"/>
</dbReference>
<name>A0A9P0CGY9_9CUCU</name>
<protein>
    <recommendedName>
        <fullName evidence="4">Non-structural maintenance of chromosomes element 1 homolog</fullName>
        <ecNumber evidence="4">2.3.2.27</ecNumber>
    </recommendedName>
</protein>
<keyword evidence="4" id="KW-0539">Nucleus</keyword>
<dbReference type="PANTHER" id="PTHR20973:SF0">
    <property type="entry name" value="NON-STRUCTURAL MAINTENANCE OF CHROMOSOMES ELEMENT 1 HOMOLOG"/>
    <property type="match status" value="1"/>
</dbReference>
<feature type="domain" description="RING-type" evidence="6">
    <location>
        <begin position="179"/>
        <end position="218"/>
    </location>
</feature>
<keyword evidence="4" id="KW-0479">Metal-binding</keyword>
<dbReference type="InterPro" id="IPR013083">
    <property type="entry name" value="Znf_RING/FYVE/PHD"/>
</dbReference>
<keyword evidence="4" id="KW-0227">DNA damage</keyword>
<keyword evidence="4" id="KW-0808">Transferase</keyword>
<evidence type="ECO:0000256" key="5">
    <source>
        <dbReference type="SAM" id="MobiDB-lite"/>
    </source>
</evidence>
<proteinExistence type="inferred from homology"/>
<keyword evidence="8" id="KW-1185">Reference proteome</keyword>
<comment type="subunit">
    <text evidence="4">Component of the Smc5-Smc6 complex.</text>
</comment>
<keyword evidence="4" id="KW-0233">DNA recombination</keyword>
<dbReference type="GO" id="GO:0008270">
    <property type="term" value="F:zinc ion binding"/>
    <property type="evidence" value="ECO:0007669"/>
    <property type="project" value="UniProtKB-KW"/>
</dbReference>
<dbReference type="GO" id="GO:0005634">
    <property type="term" value="C:nucleus"/>
    <property type="evidence" value="ECO:0007669"/>
    <property type="project" value="UniProtKB-SubCell"/>
</dbReference>
<dbReference type="PROSITE" id="PS50089">
    <property type="entry name" value="ZF_RING_2"/>
    <property type="match status" value="1"/>
</dbReference>
<keyword evidence="4" id="KW-0234">DNA repair</keyword>
<keyword evidence="2 4" id="KW-0862">Zinc</keyword>
<keyword evidence="1 3" id="KW-0863">Zinc-finger</keyword>
<dbReference type="Gene3D" id="3.30.40.10">
    <property type="entry name" value="Zinc/RING finger domain, C3HC4 (zinc finger)"/>
    <property type="match status" value="1"/>
</dbReference>
<evidence type="ECO:0000256" key="3">
    <source>
        <dbReference type="PROSITE-ProRule" id="PRU00175"/>
    </source>
</evidence>
<dbReference type="EC" id="2.3.2.27" evidence="4"/>
<dbReference type="OrthoDB" id="185455at2759"/>
<evidence type="ECO:0000259" key="6">
    <source>
        <dbReference type="PROSITE" id="PS50089"/>
    </source>
</evidence>
<evidence type="ECO:0000313" key="7">
    <source>
        <dbReference type="EMBL" id="CAH1098477.1"/>
    </source>
</evidence>
<dbReference type="PANTHER" id="PTHR20973">
    <property type="entry name" value="NON-SMC ELEMENT 1-RELATED"/>
    <property type="match status" value="1"/>
</dbReference>